<feature type="transmembrane region" description="Helical" evidence="7">
    <location>
        <begin position="120"/>
        <end position="139"/>
    </location>
</feature>
<dbReference type="EMBL" id="POSP01000003">
    <property type="protein sequence ID" value="PND37014.1"/>
    <property type="molecule type" value="Genomic_DNA"/>
</dbReference>
<evidence type="ECO:0000256" key="7">
    <source>
        <dbReference type="SAM" id="Phobius"/>
    </source>
</evidence>
<dbReference type="AlphaFoldDB" id="A0A2N8KU81"/>
<comment type="subcellular location">
    <subcellularLocation>
        <location evidence="1">Cell membrane</location>
        <topology evidence="1">Multi-pass membrane protein</topology>
    </subcellularLocation>
</comment>
<evidence type="ECO:0000256" key="2">
    <source>
        <dbReference type="ARBA" id="ARBA00005262"/>
    </source>
</evidence>
<dbReference type="PANTHER" id="PTHR43663:SF1">
    <property type="entry name" value="CHROMATE TRANSPORTER"/>
    <property type="match status" value="1"/>
</dbReference>
<dbReference type="Proteomes" id="UP000235916">
    <property type="component" value="Unassembled WGS sequence"/>
</dbReference>
<evidence type="ECO:0000313" key="9">
    <source>
        <dbReference type="Proteomes" id="UP000235916"/>
    </source>
</evidence>
<feature type="transmembrane region" description="Helical" evidence="7">
    <location>
        <begin position="85"/>
        <end position="108"/>
    </location>
</feature>
<accession>A0A2N8KU81</accession>
<dbReference type="InterPro" id="IPR052518">
    <property type="entry name" value="CHR_Transporter"/>
</dbReference>
<feature type="transmembrane region" description="Helical" evidence="7">
    <location>
        <begin position="17"/>
        <end position="38"/>
    </location>
</feature>
<dbReference type="Pfam" id="PF02417">
    <property type="entry name" value="Chromate_transp"/>
    <property type="match status" value="1"/>
</dbReference>
<dbReference type="RefSeq" id="WP_102766937.1">
    <property type="nucleotide sequence ID" value="NZ_POSP01000003.1"/>
</dbReference>
<organism evidence="8 9">
    <name type="scientific">Kinneretia aquatilis</name>
    <dbReference type="NCBI Taxonomy" id="2070761"/>
    <lineage>
        <taxon>Bacteria</taxon>
        <taxon>Pseudomonadati</taxon>
        <taxon>Pseudomonadota</taxon>
        <taxon>Betaproteobacteria</taxon>
        <taxon>Burkholderiales</taxon>
        <taxon>Sphaerotilaceae</taxon>
        <taxon>Roseateles</taxon>
    </lineage>
</organism>
<protein>
    <submittedName>
        <fullName evidence="8">Chromate transporter</fullName>
    </submittedName>
</protein>
<evidence type="ECO:0000256" key="6">
    <source>
        <dbReference type="ARBA" id="ARBA00023136"/>
    </source>
</evidence>
<sequence>MSATDVARAPQRPASLWALYLAFNRLALQGFGGVLAVAQRELVERLGWMTREEFVETLAIAQVLPGPNVVNISLMIGDRYFGLRGAFAALAGMFALPSVLVLSMAALYGSVSQHPVVGNALRGMGAVSAGLILATGLKLLPAVRRNPMGRAMAALLALATLAAVVWLRLPLPWLVLLLGGLGMAAAWRGLKADPRTEG</sequence>
<keyword evidence="5 7" id="KW-1133">Transmembrane helix</keyword>
<feature type="transmembrane region" description="Helical" evidence="7">
    <location>
        <begin position="173"/>
        <end position="190"/>
    </location>
</feature>
<dbReference type="GO" id="GO:0015109">
    <property type="term" value="F:chromate transmembrane transporter activity"/>
    <property type="evidence" value="ECO:0007669"/>
    <property type="project" value="InterPro"/>
</dbReference>
<comment type="similarity">
    <text evidence="2">Belongs to the chromate ion transporter (CHR) (TC 2.A.51) family.</text>
</comment>
<dbReference type="InterPro" id="IPR003370">
    <property type="entry name" value="Chromate_transpt"/>
</dbReference>
<keyword evidence="6 7" id="KW-0472">Membrane</keyword>
<keyword evidence="9" id="KW-1185">Reference proteome</keyword>
<evidence type="ECO:0000313" key="8">
    <source>
        <dbReference type="EMBL" id="PND37014.1"/>
    </source>
</evidence>
<gene>
    <name evidence="8" type="ORF">C1O66_05340</name>
</gene>
<evidence type="ECO:0000256" key="4">
    <source>
        <dbReference type="ARBA" id="ARBA00022692"/>
    </source>
</evidence>
<evidence type="ECO:0000256" key="1">
    <source>
        <dbReference type="ARBA" id="ARBA00004651"/>
    </source>
</evidence>
<dbReference type="PANTHER" id="PTHR43663">
    <property type="entry name" value="CHROMATE TRANSPORT PROTEIN-RELATED"/>
    <property type="match status" value="1"/>
</dbReference>
<keyword evidence="4 7" id="KW-0812">Transmembrane</keyword>
<dbReference type="GO" id="GO:0005886">
    <property type="term" value="C:plasma membrane"/>
    <property type="evidence" value="ECO:0007669"/>
    <property type="project" value="UniProtKB-SubCell"/>
</dbReference>
<evidence type="ECO:0000256" key="5">
    <source>
        <dbReference type="ARBA" id="ARBA00022989"/>
    </source>
</evidence>
<dbReference type="OrthoDB" id="8596378at2"/>
<name>A0A2N8KU81_9BURK</name>
<proteinExistence type="inferred from homology"/>
<keyword evidence="3" id="KW-1003">Cell membrane</keyword>
<comment type="caution">
    <text evidence="8">The sequence shown here is derived from an EMBL/GenBank/DDBJ whole genome shotgun (WGS) entry which is preliminary data.</text>
</comment>
<evidence type="ECO:0000256" key="3">
    <source>
        <dbReference type="ARBA" id="ARBA00022475"/>
    </source>
</evidence>
<reference evidence="8 9" key="1">
    <citation type="submission" date="2018-01" db="EMBL/GenBank/DDBJ databases">
        <title>Draft genome sequence of Paucibacter aquatile CR182 isolated from freshwater of the Nakdong River.</title>
        <authorList>
            <person name="Choi A."/>
            <person name="Chung E.J."/>
        </authorList>
    </citation>
    <scope>NUCLEOTIDE SEQUENCE [LARGE SCALE GENOMIC DNA]</scope>
    <source>
        <strain evidence="8 9">CR182</strain>
    </source>
</reference>